<evidence type="ECO:0000313" key="1">
    <source>
        <dbReference type="EMBL" id="GAH35585.1"/>
    </source>
</evidence>
<dbReference type="EMBL" id="BARU01011981">
    <property type="protein sequence ID" value="GAH35585.1"/>
    <property type="molecule type" value="Genomic_DNA"/>
</dbReference>
<feature type="non-terminal residue" evidence="1">
    <location>
        <position position="76"/>
    </location>
</feature>
<reference evidence="1" key="1">
    <citation type="journal article" date="2014" name="Front. Microbiol.">
        <title>High frequency of phylogenetically diverse reductive dehalogenase-homologous genes in deep subseafloor sedimentary metagenomes.</title>
        <authorList>
            <person name="Kawai M."/>
            <person name="Futagami T."/>
            <person name="Toyoda A."/>
            <person name="Takaki Y."/>
            <person name="Nishi S."/>
            <person name="Hori S."/>
            <person name="Arai W."/>
            <person name="Tsubouchi T."/>
            <person name="Morono Y."/>
            <person name="Uchiyama I."/>
            <person name="Ito T."/>
            <person name="Fujiyama A."/>
            <person name="Inagaki F."/>
            <person name="Takami H."/>
        </authorList>
    </citation>
    <scope>NUCLEOTIDE SEQUENCE</scope>
    <source>
        <strain evidence="1">Expedition CK06-06</strain>
    </source>
</reference>
<protein>
    <submittedName>
        <fullName evidence="1">Uncharacterized protein</fullName>
    </submittedName>
</protein>
<organism evidence="1">
    <name type="scientific">marine sediment metagenome</name>
    <dbReference type="NCBI Taxonomy" id="412755"/>
    <lineage>
        <taxon>unclassified sequences</taxon>
        <taxon>metagenomes</taxon>
        <taxon>ecological metagenomes</taxon>
    </lineage>
</organism>
<accession>X1FST7</accession>
<sequence length="76" mass="8832">MEEEKGLTEIKLKVRSVKRERERKYRDYPVVVDNSTAAHDFWEPIVHLGLWDIKGHHIVKGPWGGGTVEQAKKRVP</sequence>
<name>X1FST7_9ZZZZ</name>
<comment type="caution">
    <text evidence="1">The sequence shown here is derived from an EMBL/GenBank/DDBJ whole genome shotgun (WGS) entry which is preliminary data.</text>
</comment>
<gene>
    <name evidence="1" type="ORF">S03H2_22292</name>
</gene>
<dbReference type="AlphaFoldDB" id="X1FST7"/>
<proteinExistence type="predicted"/>